<dbReference type="EMBL" id="MU404352">
    <property type="protein sequence ID" value="KAI1614750.1"/>
    <property type="molecule type" value="Genomic_DNA"/>
</dbReference>
<feature type="chain" id="PRO_5042854382" evidence="1">
    <location>
        <begin position="23"/>
        <end position="378"/>
    </location>
</feature>
<accession>A0AAN6E191</accession>
<keyword evidence="3" id="KW-1185">Reference proteome</keyword>
<organism evidence="2 3">
    <name type="scientific">Exophiala viscosa</name>
    <dbReference type="NCBI Taxonomy" id="2486360"/>
    <lineage>
        <taxon>Eukaryota</taxon>
        <taxon>Fungi</taxon>
        <taxon>Dikarya</taxon>
        <taxon>Ascomycota</taxon>
        <taxon>Pezizomycotina</taxon>
        <taxon>Eurotiomycetes</taxon>
        <taxon>Chaetothyriomycetidae</taxon>
        <taxon>Chaetothyriales</taxon>
        <taxon>Herpotrichiellaceae</taxon>
        <taxon>Exophiala</taxon>
    </lineage>
</organism>
<dbReference type="Proteomes" id="UP001203852">
    <property type="component" value="Unassembled WGS sequence"/>
</dbReference>
<evidence type="ECO:0000313" key="2">
    <source>
        <dbReference type="EMBL" id="KAI1614750.1"/>
    </source>
</evidence>
<keyword evidence="2" id="KW-0804">Transcription</keyword>
<keyword evidence="1" id="KW-0732">Signal</keyword>
<dbReference type="AlphaFoldDB" id="A0AAN6E191"/>
<evidence type="ECO:0000313" key="3">
    <source>
        <dbReference type="Proteomes" id="UP001203852"/>
    </source>
</evidence>
<dbReference type="PANTHER" id="PTHR36182">
    <property type="entry name" value="PROTEIN, PUTATIVE (AFU_ORTHOLOGUE AFUA_6G10930)-RELATED"/>
    <property type="match status" value="1"/>
</dbReference>
<feature type="signal peptide" evidence="1">
    <location>
        <begin position="1"/>
        <end position="22"/>
    </location>
</feature>
<evidence type="ECO:0000256" key="1">
    <source>
        <dbReference type="SAM" id="SignalP"/>
    </source>
</evidence>
<dbReference type="Gene3D" id="2.70.50.70">
    <property type="match status" value="1"/>
</dbReference>
<gene>
    <name evidence="2" type="ORF">EDD36DRAFT_163789</name>
</gene>
<comment type="caution">
    <text evidence="2">The sequence shown here is derived from an EMBL/GenBank/DDBJ whole genome shotgun (WGS) entry which is preliminary data.</text>
</comment>
<name>A0AAN6E191_9EURO</name>
<dbReference type="GO" id="GO:0000428">
    <property type="term" value="C:DNA-directed RNA polymerase complex"/>
    <property type="evidence" value="ECO:0007669"/>
    <property type="project" value="UniProtKB-KW"/>
</dbReference>
<proteinExistence type="predicted"/>
<keyword evidence="2" id="KW-0240">DNA-directed RNA polymerase</keyword>
<protein>
    <submittedName>
        <fullName evidence="2">DNA-directed RNA polymerase</fullName>
    </submittedName>
</protein>
<reference evidence="2" key="1">
    <citation type="journal article" date="2022" name="bioRxiv">
        <title>Deciphering the potential niche of two novel black yeast fungi from a biological soil crust based on their genomes, phenotypes, and melanin regulation.</title>
        <authorList>
            <consortium name="DOE Joint Genome Institute"/>
            <person name="Carr E.C."/>
            <person name="Barton Q."/>
            <person name="Grambo S."/>
            <person name="Sullivan M."/>
            <person name="Renfro C.M."/>
            <person name="Kuo A."/>
            <person name="Pangilinan J."/>
            <person name="Lipzen A."/>
            <person name="Keymanesh K."/>
            <person name="Savage E."/>
            <person name="Barry K."/>
            <person name="Grigoriev I.V."/>
            <person name="Riekhof W.R."/>
            <person name="Harris S.S."/>
        </authorList>
    </citation>
    <scope>NUCLEOTIDE SEQUENCE</scope>
    <source>
        <strain evidence="2">JF 03-4F</strain>
    </source>
</reference>
<dbReference type="PANTHER" id="PTHR36182:SF2">
    <property type="entry name" value="LYTIC POLYSACCHARIDE MONOOXYGENASE"/>
    <property type="match status" value="1"/>
</dbReference>
<sequence>MVSSISMMVTAVFLVLATSVNAHMIMLTPTPYGKSTLNNSNLAPDGSDFPCKLRPGVYDLEGAENIMAVGSTYDLSFMGEAAHGGGSCQVSLTTDLQPSKDTQWSVIKSIEGGCPTNFTGNLGDDSNGAAVGMASVFNFTIPEGISPGQYTIAWSWVNRVGNREYYMNCGPATIIAPKKKRYAPAPIEKRDTSFPNLFVANLIGINNCVTYEDFDYVYPNPGSVVQSAGTGPYTTLSCAAATGNNAPQTPTATGPVTGSMTETAVATSATSASSPTFAGSSAAATTLSATSVQIVPVSTTSAATTPATSVVSSSSSVSGSAGAMSGLCSDEGAWACSADGSKFQRCASGSWSAVIQMPAGVSCSPGIADTLNETLVKD</sequence>